<dbReference type="CDD" id="cd06261">
    <property type="entry name" value="TM_PBP2"/>
    <property type="match status" value="1"/>
</dbReference>
<dbReference type="InterPro" id="IPR045621">
    <property type="entry name" value="BPD_transp_1_N"/>
</dbReference>
<keyword evidence="4 7" id="KW-0812">Transmembrane</keyword>
<gene>
    <name evidence="9" type="ORF">AB852_22075</name>
</gene>
<dbReference type="PANTHER" id="PTHR43163:SF6">
    <property type="entry name" value="DIPEPTIDE TRANSPORT SYSTEM PERMEASE PROTEIN DPPB-RELATED"/>
    <property type="match status" value="1"/>
</dbReference>
<evidence type="ECO:0000256" key="7">
    <source>
        <dbReference type="RuleBase" id="RU363032"/>
    </source>
</evidence>
<dbReference type="InterPro" id="IPR000515">
    <property type="entry name" value="MetI-like"/>
</dbReference>
<feature type="transmembrane region" description="Helical" evidence="7">
    <location>
        <begin position="240"/>
        <end position="262"/>
    </location>
</feature>
<keyword evidence="5 7" id="KW-1133">Transmembrane helix</keyword>
<evidence type="ECO:0000256" key="5">
    <source>
        <dbReference type="ARBA" id="ARBA00022989"/>
    </source>
</evidence>
<keyword evidence="3" id="KW-1003">Cell membrane</keyword>
<accession>A0A1Q4V5V6</accession>
<feature type="transmembrane region" description="Helical" evidence="7">
    <location>
        <begin position="282"/>
        <end position="304"/>
    </location>
</feature>
<name>A0A1Q4V5V6_9ACTN</name>
<dbReference type="GO" id="GO:0055085">
    <property type="term" value="P:transmembrane transport"/>
    <property type="evidence" value="ECO:0007669"/>
    <property type="project" value="InterPro"/>
</dbReference>
<dbReference type="RefSeq" id="WP_073791485.1">
    <property type="nucleotide sequence ID" value="NZ_CP109290.1"/>
</dbReference>
<dbReference type="GeneID" id="96795422"/>
<keyword evidence="10" id="KW-1185">Reference proteome</keyword>
<reference evidence="9 10" key="1">
    <citation type="submission" date="2015-06" db="EMBL/GenBank/DDBJ databases">
        <title>Cloning and characterization of the uncialamcin biosynthetic gene cluster.</title>
        <authorList>
            <person name="Yan X."/>
            <person name="Huang T."/>
            <person name="Ge H."/>
            <person name="Shen B."/>
        </authorList>
    </citation>
    <scope>NUCLEOTIDE SEQUENCE [LARGE SCALE GENOMIC DNA]</scope>
    <source>
        <strain evidence="9 10">DCA2648</strain>
    </source>
</reference>
<organism evidence="9 10">
    <name type="scientific">Streptomyces uncialis</name>
    <dbReference type="NCBI Taxonomy" id="1048205"/>
    <lineage>
        <taxon>Bacteria</taxon>
        <taxon>Bacillati</taxon>
        <taxon>Actinomycetota</taxon>
        <taxon>Actinomycetes</taxon>
        <taxon>Kitasatosporales</taxon>
        <taxon>Streptomycetaceae</taxon>
        <taxon>Streptomyces</taxon>
    </lineage>
</organism>
<dbReference type="Gene3D" id="1.10.3720.10">
    <property type="entry name" value="MetI-like"/>
    <property type="match status" value="1"/>
</dbReference>
<keyword evidence="6 7" id="KW-0472">Membrane</keyword>
<evidence type="ECO:0000256" key="4">
    <source>
        <dbReference type="ARBA" id="ARBA00022692"/>
    </source>
</evidence>
<dbReference type="Proteomes" id="UP000186455">
    <property type="component" value="Unassembled WGS sequence"/>
</dbReference>
<keyword evidence="2 7" id="KW-0813">Transport</keyword>
<evidence type="ECO:0000256" key="3">
    <source>
        <dbReference type="ARBA" id="ARBA00022475"/>
    </source>
</evidence>
<dbReference type="Pfam" id="PF19300">
    <property type="entry name" value="BPD_transp_1_N"/>
    <property type="match status" value="1"/>
</dbReference>
<sequence length="315" mass="33276">MLTFTLRRALQMIPVVLGVTIATFGLGQIIPGDQASALLGPSSSEEDRQALRADLGLDEPAVSRYFTYLGSLFDGDLGRSLSFGRPVSEVLSERLLNTLLLSGTAIVVAAVVGVAIGTWAAQKPGSARDRGLTVGVLFFNSVPSFWFGLVLIVVFSLQLRVLPATGMTSIGGGGSLDVAAHMVLPVITLAAWSLAVIARMTRSAVLEVIGNDYVRTARSRGVGEFRVVVRHVLPNAMPSVITVVGLQAGFLLSGAVLTETVFSWPGIGLALHQAISTRDIPLVQGGILVIAVAFVLINFLVDILQAYFNPKIKLA</sequence>
<comment type="caution">
    <text evidence="9">The sequence shown here is derived from an EMBL/GenBank/DDBJ whole genome shotgun (WGS) entry which is preliminary data.</text>
</comment>
<dbReference type="STRING" id="1048205.AB852_22075"/>
<feature type="domain" description="ABC transmembrane type-1" evidence="8">
    <location>
        <begin position="95"/>
        <end position="305"/>
    </location>
</feature>
<dbReference type="PANTHER" id="PTHR43163">
    <property type="entry name" value="DIPEPTIDE TRANSPORT SYSTEM PERMEASE PROTEIN DPPB-RELATED"/>
    <property type="match status" value="1"/>
</dbReference>
<dbReference type="EMBL" id="LFBV01000005">
    <property type="protein sequence ID" value="OKH93139.1"/>
    <property type="molecule type" value="Genomic_DNA"/>
</dbReference>
<dbReference type="PROSITE" id="PS50928">
    <property type="entry name" value="ABC_TM1"/>
    <property type="match status" value="1"/>
</dbReference>
<dbReference type="SUPFAM" id="SSF161098">
    <property type="entry name" value="MetI-like"/>
    <property type="match status" value="1"/>
</dbReference>
<feature type="transmembrane region" description="Helical" evidence="7">
    <location>
        <begin position="12"/>
        <end position="30"/>
    </location>
</feature>
<protein>
    <submittedName>
        <fullName evidence="9">Glutathione ABC transporter permease</fullName>
    </submittedName>
</protein>
<evidence type="ECO:0000256" key="1">
    <source>
        <dbReference type="ARBA" id="ARBA00004651"/>
    </source>
</evidence>
<evidence type="ECO:0000313" key="9">
    <source>
        <dbReference type="EMBL" id="OKH93139.1"/>
    </source>
</evidence>
<feature type="transmembrane region" description="Helical" evidence="7">
    <location>
        <begin position="178"/>
        <end position="198"/>
    </location>
</feature>
<comment type="subcellular location">
    <subcellularLocation>
        <location evidence="1 7">Cell membrane</location>
        <topology evidence="1 7">Multi-pass membrane protein</topology>
    </subcellularLocation>
</comment>
<evidence type="ECO:0000256" key="2">
    <source>
        <dbReference type="ARBA" id="ARBA00022448"/>
    </source>
</evidence>
<evidence type="ECO:0000259" key="8">
    <source>
        <dbReference type="PROSITE" id="PS50928"/>
    </source>
</evidence>
<feature type="transmembrane region" description="Helical" evidence="7">
    <location>
        <begin position="132"/>
        <end position="158"/>
    </location>
</feature>
<comment type="similarity">
    <text evidence="7">Belongs to the binding-protein-dependent transport system permease family.</text>
</comment>
<feature type="transmembrane region" description="Helical" evidence="7">
    <location>
        <begin position="99"/>
        <end position="120"/>
    </location>
</feature>
<dbReference type="GO" id="GO:0005886">
    <property type="term" value="C:plasma membrane"/>
    <property type="evidence" value="ECO:0007669"/>
    <property type="project" value="UniProtKB-SubCell"/>
</dbReference>
<dbReference type="AlphaFoldDB" id="A0A1Q4V5V6"/>
<evidence type="ECO:0000256" key="6">
    <source>
        <dbReference type="ARBA" id="ARBA00023136"/>
    </source>
</evidence>
<evidence type="ECO:0000313" key="10">
    <source>
        <dbReference type="Proteomes" id="UP000186455"/>
    </source>
</evidence>
<proteinExistence type="inferred from homology"/>
<dbReference type="Pfam" id="PF00528">
    <property type="entry name" value="BPD_transp_1"/>
    <property type="match status" value="1"/>
</dbReference>
<dbReference type="InterPro" id="IPR035906">
    <property type="entry name" value="MetI-like_sf"/>
</dbReference>